<name>A0A0F7KQG4_9SPHN</name>
<evidence type="ECO:0000313" key="2">
    <source>
        <dbReference type="Proteomes" id="UP000034392"/>
    </source>
</evidence>
<dbReference type="Gene3D" id="1.10.10.10">
    <property type="entry name" value="Winged helix-like DNA-binding domain superfamily/Winged helix DNA-binding domain"/>
    <property type="match status" value="1"/>
</dbReference>
<reference evidence="1" key="1">
    <citation type="submission" date="2015-05" db="EMBL/GenBank/DDBJ databases">
        <title>The complete genome of Altererythrobacter atlanticus strain 26DY36.</title>
        <authorList>
            <person name="Wu Y.-H."/>
            <person name="Cheng H."/>
            <person name="Wu X.-W."/>
        </authorList>
    </citation>
    <scope>NUCLEOTIDE SEQUENCE [LARGE SCALE GENOMIC DNA]</scope>
    <source>
        <strain evidence="1">26DY36</strain>
    </source>
</reference>
<dbReference type="InterPro" id="IPR036388">
    <property type="entry name" value="WH-like_DNA-bd_sf"/>
</dbReference>
<dbReference type="PATRIC" id="fig|1267766.3.peg.1748"/>
<accession>A0A0F7KQG4</accession>
<protein>
    <submittedName>
        <fullName evidence="1">Uncharacterized protein</fullName>
    </submittedName>
</protein>
<dbReference type="AlphaFoldDB" id="A0A0F7KQG4"/>
<dbReference type="KEGG" id="aay:WYH_01732"/>
<keyword evidence="2" id="KW-1185">Reference proteome</keyword>
<dbReference type="Proteomes" id="UP000034392">
    <property type="component" value="Chromosome"/>
</dbReference>
<dbReference type="STRING" id="1267766.WYH_01732"/>
<organism evidence="1 2">
    <name type="scientific">Croceibacterium atlanticum</name>
    <dbReference type="NCBI Taxonomy" id="1267766"/>
    <lineage>
        <taxon>Bacteria</taxon>
        <taxon>Pseudomonadati</taxon>
        <taxon>Pseudomonadota</taxon>
        <taxon>Alphaproteobacteria</taxon>
        <taxon>Sphingomonadales</taxon>
        <taxon>Erythrobacteraceae</taxon>
        <taxon>Croceibacterium</taxon>
    </lineage>
</organism>
<proteinExistence type="predicted"/>
<dbReference type="EMBL" id="CP011452">
    <property type="protein sequence ID" value="AKH42768.1"/>
    <property type="molecule type" value="Genomic_DNA"/>
</dbReference>
<gene>
    <name evidence="1" type="ORF">WYH_01732</name>
</gene>
<evidence type="ECO:0000313" key="1">
    <source>
        <dbReference type="EMBL" id="AKH42768.1"/>
    </source>
</evidence>
<sequence length="416" mass="45434">MPLGIGWGKQAARGAGADAFAAEVERLRLAAVPGESGRLRELFDFLADRGPDAESASQAEMAERVFGQADTEGDDATVRVYIHRLRKRLDDFYTGEGGDRGKPRLVLPAGTYALRLQDSIAAGACDEDTPETVPVRRGRRYLPMALGLAVLLLAGGFMLGRFASAGSSAPPANELWQPFLKSQRPTLIVLGDYYIYGEIDPVRPEEGRLIRDFRVNSPTDLVRMQDADPEHFGNAEDVGLNYLPFSSAYGMQNVIPILTRGNRQISILPASELQPDMLNYFDVIYIGLFSGMHLLEDVNFMNSNFQLGESYDELIHVESGKNYVSEEARRLASPVYYRDYGYVARFRAPSGALVAIIAGARDTGLRGIAPLAAAPALAPELEEPAAKGADFEAVYQITGQQGADLSERLVSVQQRP</sequence>
<dbReference type="RefSeq" id="WP_053833469.1">
    <property type="nucleotide sequence ID" value="NZ_CP011452.2"/>
</dbReference>